<feature type="compositionally biased region" description="Acidic residues" evidence="1">
    <location>
        <begin position="702"/>
        <end position="721"/>
    </location>
</feature>
<feature type="compositionally biased region" description="Basic and acidic residues" evidence="1">
    <location>
        <begin position="150"/>
        <end position="162"/>
    </location>
</feature>
<feature type="region of interest" description="Disordered" evidence="1">
    <location>
        <begin position="682"/>
        <end position="768"/>
    </location>
</feature>
<feature type="region of interest" description="Disordered" evidence="1">
    <location>
        <begin position="1"/>
        <end position="317"/>
    </location>
</feature>
<name>A0AAD6XFW1_9AGAR</name>
<dbReference type="AlphaFoldDB" id="A0AAD6XFW1"/>
<feature type="compositionally biased region" description="Low complexity" evidence="1">
    <location>
        <begin position="692"/>
        <end position="701"/>
    </location>
</feature>
<evidence type="ECO:0000313" key="2">
    <source>
        <dbReference type="EMBL" id="KAJ7067706.1"/>
    </source>
</evidence>
<gene>
    <name evidence="2" type="ORF">B0H15DRAFT_958196</name>
</gene>
<comment type="caution">
    <text evidence="2">The sequence shown here is derived from an EMBL/GenBank/DDBJ whole genome shotgun (WGS) entry which is preliminary data.</text>
</comment>
<dbReference type="PANTHER" id="PTHR33472">
    <property type="entry name" value="OS01G0106600 PROTEIN"/>
    <property type="match status" value="1"/>
</dbReference>
<evidence type="ECO:0000313" key="3">
    <source>
        <dbReference type="Proteomes" id="UP001222325"/>
    </source>
</evidence>
<dbReference type="EMBL" id="JARJCN010000153">
    <property type="protein sequence ID" value="KAJ7067706.1"/>
    <property type="molecule type" value="Genomic_DNA"/>
</dbReference>
<protein>
    <submittedName>
        <fullName evidence="2">Uncharacterized protein</fullName>
    </submittedName>
</protein>
<keyword evidence="3" id="KW-1185">Reference proteome</keyword>
<feature type="compositionally biased region" description="Basic and acidic residues" evidence="1">
    <location>
        <begin position="220"/>
        <end position="230"/>
    </location>
</feature>
<feature type="compositionally biased region" description="Basic and acidic residues" evidence="1">
    <location>
        <begin position="252"/>
        <end position="266"/>
    </location>
</feature>
<reference evidence="2" key="1">
    <citation type="submission" date="2023-03" db="EMBL/GenBank/DDBJ databases">
        <title>Massive genome expansion in bonnet fungi (Mycena s.s.) driven by repeated elements and novel gene families across ecological guilds.</title>
        <authorList>
            <consortium name="Lawrence Berkeley National Laboratory"/>
            <person name="Harder C.B."/>
            <person name="Miyauchi S."/>
            <person name="Viragh M."/>
            <person name="Kuo A."/>
            <person name="Thoen E."/>
            <person name="Andreopoulos B."/>
            <person name="Lu D."/>
            <person name="Skrede I."/>
            <person name="Drula E."/>
            <person name="Henrissat B."/>
            <person name="Morin E."/>
            <person name="Kohler A."/>
            <person name="Barry K."/>
            <person name="LaButti K."/>
            <person name="Morin E."/>
            <person name="Salamov A."/>
            <person name="Lipzen A."/>
            <person name="Mereny Z."/>
            <person name="Hegedus B."/>
            <person name="Baldrian P."/>
            <person name="Stursova M."/>
            <person name="Weitz H."/>
            <person name="Taylor A."/>
            <person name="Grigoriev I.V."/>
            <person name="Nagy L.G."/>
            <person name="Martin F."/>
            <person name="Kauserud H."/>
        </authorList>
    </citation>
    <scope>NUCLEOTIDE SEQUENCE</scope>
    <source>
        <strain evidence="2">CBHHK173m</strain>
    </source>
</reference>
<dbReference type="PANTHER" id="PTHR33472:SF28">
    <property type="entry name" value="BROMO AND FHA DOMAIN-CONTAINING PROTEIN DDB_G0267958"/>
    <property type="match status" value="1"/>
</dbReference>
<sequence>MASRTTRAAAAAAAAATQPTRRTRSTAGQVELEPKDPPKKQKSQKAKPKAKKPTVAVPPSASRTPSPGPEDQDQVPPAVPPAASKPASSRPEDQVPPAVPPAASKPASSRPEDQGPPAVPPAASKPASSRPEDQVPPRVPPAASKPASSRPEDQVPRIENRGSRPSASQPKVPRLDLRLRQQRSGAAATGDPRAKMKAVKSFFEEEDSDGDASSFSDTDAAQRKEDERQNRLNANLLQGTVIVSIEEQDREDGERKQTAEQKEKEKVQKRRKKGKGKAVDDGNDEPDPDDQMQEEEDEDPTDAPAWELRPGPLPDADLEEAAAARRLFHQTIEKVARRSGKRVSAVLKAIGETPGLTRKTNAWNAFQAKYRLDHPHVEGTDADDYKRDRAAAYQELFADLTEDEKKDPKKRAECVEELMQWYQESSLIMLDGRKANDRGHALMDHAVKPFIHMSTVAGQTYDMDLFGFAIDSFADIAIIWGGTSTFYLVYKKYEGPIRRLLNELKAMFQIIRMQARLEAENAVVQPIVVDFSKRPTENTARDSRRCQAASMFLNDICRVLQDRDEEETPPTKMSWKWENLAVKHQLRMVDWPVALKSKFPMTGFALKELNGDLAPAFATMCAEMKARYQGSGEADNVARIESWTDEERERDDPISISSIPIVVCADGTVLLRAEASTTLLRAAAKKKRPAGKKAAAAAASGDEAEDNDEDGDEDGDDDDDTTGGGKKAKTAPKASSKRPAEEEAGPDATKRRRKDHHAPAPAPAPAVGTTLRCCYMNNEGDISEEFEAHGLRGYAGRPTPRQQAVRTWSSMREQWLPLPINYEPNVAEDMEGLCEMYWSWLPNTDDKL</sequence>
<feature type="compositionally biased region" description="Basic residues" evidence="1">
    <location>
        <begin position="267"/>
        <end position="276"/>
    </location>
</feature>
<evidence type="ECO:0000256" key="1">
    <source>
        <dbReference type="SAM" id="MobiDB-lite"/>
    </source>
</evidence>
<accession>A0AAD6XFW1</accession>
<feature type="compositionally biased region" description="Acidic residues" evidence="1">
    <location>
        <begin position="281"/>
        <end position="301"/>
    </location>
</feature>
<organism evidence="2 3">
    <name type="scientific">Mycena belliarum</name>
    <dbReference type="NCBI Taxonomy" id="1033014"/>
    <lineage>
        <taxon>Eukaryota</taxon>
        <taxon>Fungi</taxon>
        <taxon>Dikarya</taxon>
        <taxon>Basidiomycota</taxon>
        <taxon>Agaricomycotina</taxon>
        <taxon>Agaricomycetes</taxon>
        <taxon>Agaricomycetidae</taxon>
        <taxon>Agaricales</taxon>
        <taxon>Marasmiineae</taxon>
        <taxon>Mycenaceae</taxon>
        <taxon>Mycena</taxon>
    </lineage>
</organism>
<feature type="compositionally biased region" description="Basic residues" evidence="1">
    <location>
        <begin position="40"/>
        <end position="52"/>
    </location>
</feature>
<proteinExistence type="predicted"/>
<dbReference type="Proteomes" id="UP001222325">
    <property type="component" value="Unassembled WGS sequence"/>
</dbReference>
<feature type="compositionally biased region" description="Low complexity" evidence="1">
    <location>
        <begin position="1"/>
        <end position="20"/>
    </location>
</feature>